<dbReference type="EMBL" id="BGPR01011499">
    <property type="protein sequence ID" value="GBN51636.1"/>
    <property type="molecule type" value="Genomic_DNA"/>
</dbReference>
<sequence length="109" mass="12591">MRGHTMRTKDEMAARSQSSYFQTVEEFDPRWIQRAPVPCAWRIGVRGLKELKPTLCFLSVDAFSKSQQQRMAFHLEWTAVLTFTPRHHEDIGSSTVDFICTISLPIADF</sequence>
<reference evidence="1 2" key="1">
    <citation type="journal article" date="2019" name="Sci. Rep.">
        <title>Orb-weaving spider Araneus ventricosus genome elucidates the spidroin gene catalogue.</title>
        <authorList>
            <person name="Kono N."/>
            <person name="Nakamura H."/>
            <person name="Ohtoshi R."/>
            <person name="Moran D.A.P."/>
            <person name="Shinohara A."/>
            <person name="Yoshida Y."/>
            <person name="Fujiwara M."/>
            <person name="Mori M."/>
            <person name="Tomita M."/>
            <person name="Arakawa K."/>
        </authorList>
    </citation>
    <scope>NUCLEOTIDE SEQUENCE [LARGE SCALE GENOMIC DNA]</scope>
</reference>
<evidence type="ECO:0000313" key="2">
    <source>
        <dbReference type="Proteomes" id="UP000499080"/>
    </source>
</evidence>
<name>A0A4Y2PND7_ARAVE</name>
<dbReference type="Proteomes" id="UP000499080">
    <property type="component" value="Unassembled WGS sequence"/>
</dbReference>
<proteinExistence type="predicted"/>
<accession>A0A4Y2PND7</accession>
<protein>
    <submittedName>
        <fullName evidence="1">Uncharacterized protein</fullName>
    </submittedName>
</protein>
<gene>
    <name evidence="1" type="ORF">AVEN_169264_1</name>
</gene>
<comment type="caution">
    <text evidence="1">The sequence shown here is derived from an EMBL/GenBank/DDBJ whole genome shotgun (WGS) entry which is preliminary data.</text>
</comment>
<evidence type="ECO:0000313" key="1">
    <source>
        <dbReference type="EMBL" id="GBN51636.1"/>
    </source>
</evidence>
<organism evidence="1 2">
    <name type="scientific">Araneus ventricosus</name>
    <name type="common">Orbweaver spider</name>
    <name type="synonym">Epeira ventricosa</name>
    <dbReference type="NCBI Taxonomy" id="182803"/>
    <lineage>
        <taxon>Eukaryota</taxon>
        <taxon>Metazoa</taxon>
        <taxon>Ecdysozoa</taxon>
        <taxon>Arthropoda</taxon>
        <taxon>Chelicerata</taxon>
        <taxon>Arachnida</taxon>
        <taxon>Araneae</taxon>
        <taxon>Araneomorphae</taxon>
        <taxon>Entelegynae</taxon>
        <taxon>Araneoidea</taxon>
        <taxon>Araneidae</taxon>
        <taxon>Araneus</taxon>
    </lineage>
</organism>
<dbReference type="AlphaFoldDB" id="A0A4Y2PND7"/>
<keyword evidence="2" id="KW-1185">Reference proteome</keyword>